<comment type="caution">
    <text evidence="1">The sequence shown here is derived from an EMBL/GenBank/DDBJ whole genome shotgun (WGS) entry which is preliminary data.</text>
</comment>
<dbReference type="AlphaFoldDB" id="X1LHX9"/>
<evidence type="ECO:0000313" key="1">
    <source>
        <dbReference type="EMBL" id="GAI05441.1"/>
    </source>
</evidence>
<sequence length="85" mass="9498">MNGRDFTIKFNAFELGVITGVIMKSDDKTQRALHGIWEQLIAFKKEAEQQCGVKKEVIPGGMLKITDADGNIIIRPPYSFEIGDN</sequence>
<dbReference type="EMBL" id="BARV01009907">
    <property type="protein sequence ID" value="GAI05441.1"/>
    <property type="molecule type" value="Genomic_DNA"/>
</dbReference>
<organism evidence="1">
    <name type="scientific">marine sediment metagenome</name>
    <dbReference type="NCBI Taxonomy" id="412755"/>
    <lineage>
        <taxon>unclassified sequences</taxon>
        <taxon>metagenomes</taxon>
        <taxon>ecological metagenomes</taxon>
    </lineage>
</organism>
<proteinExistence type="predicted"/>
<reference evidence="1" key="1">
    <citation type="journal article" date="2014" name="Front. Microbiol.">
        <title>High frequency of phylogenetically diverse reductive dehalogenase-homologous genes in deep subseafloor sedimentary metagenomes.</title>
        <authorList>
            <person name="Kawai M."/>
            <person name="Futagami T."/>
            <person name="Toyoda A."/>
            <person name="Takaki Y."/>
            <person name="Nishi S."/>
            <person name="Hori S."/>
            <person name="Arai W."/>
            <person name="Tsubouchi T."/>
            <person name="Morono Y."/>
            <person name="Uchiyama I."/>
            <person name="Ito T."/>
            <person name="Fujiyama A."/>
            <person name="Inagaki F."/>
            <person name="Takami H."/>
        </authorList>
    </citation>
    <scope>NUCLEOTIDE SEQUENCE</scope>
    <source>
        <strain evidence="1">Expedition CK06-06</strain>
    </source>
</reference>
<protein>
    <submittedName>
        <fullName evidence="1">Uncharacterized protein</fullName>
    </submittedName>
</protein>
<accession>X1LHX9</accession>
<name>X1LHX9_9ZZZZ</name>
<gene>
    <name evidence="1" type="ORF">S06H3_19364</name>
</gene>